<keyword evidence="3" id="KW-1185">Reference proteome</keyword>
<keyword evidence="1" id="KW-1133">Transmembrane helix</keyword>
<keyword evidence="1" id="KW-0812">Transmembrane</keyword>
<feature type="transmembrane region" description="Helical" evidence="1">
    <location>
        <begin position="115"/>
        <end position="138"/>
    </location>
</feature>
<evidence type="ECO:0000313" key="2">
    <source>
        <dbReference type="EMBL" id="KAF9479880.1"/>
    </source>
</evidence>
<reference evidence="2" key="1">
    <citation type="submission" date="2020-11" db="EMBL/GenBank/DDBJ databases">
        <authorList>
            <consortium name="DOE Joint Genome Institute"/>
            <person name="Ahrendt S."/>
            <person name="Riley R."/>
            <person name="Andreopoulos W."/>
            <person name="Labutti K."/>
            <person name="Pangilinan J."/>
            <person name="Ruiz-Duenas F.J."/>
            <person name="Barrasa J.M."/>
            <person name="Sanchez-Garcia M."/>
            <person name="Camarero S."/>
            <person name="Miyauchi S."/>
            <person name="Serrano A."/>
            <person name="Linde D."/>
            <person name="Babiker R."/>
            <person name="Drula E."/>
            <person name="Ayuso-Fernandez I."/>
            <person name="Pacheco R."/>
            <person name="Padilla G."/>
            <person name="Ferreira P."/>
            <person name="Barriuso J."/>
            <person name="Kellner H."/>
            <person name="Castanera R."/>
            <person name="Alfaro M."/>
            <person name="Ramirez L."/>
            <person name="Pisabarro A.G."/>
            <person name="Kuo A."/>
            <person name="Tritt A."/>
            <person name="Lipzen A."/>
            <person name="He G."/>
            <person name="Yan M."/>
            <person name="Ng V."/>
            <person name="Cullen D."/>
            <person name="Martin F."/>
            <person name="Rosso M.-N."/>
            <person name="Henrissat B."/>
            <person name="Hibbett D."/>
            <person name="Martinez A.T."/>
            <person name="Grigoriev I.V."/>
        </authorList>
    </citation>
    <scope>NUCLEOTIDE SEQUENCE</scope>
    <source>
        <strain evidence="2">CIRM-BRFM 674</strain>
    </source>
</reference>
<dbReference type="EMBL" id="MU155204">
    <property type="protein sequence ID" value="KAF9479880.1"/>
    <property type="molecule type" value="Genomic_DNA"/>
</dbReference>
<dbReference type="Proteomes" id="UP000807469">
    <property type="component" value="Unassembled WGS sequence"/>
</dbReference>
<gene>
    <name evidence="2" type="ORF">BDN70DRAFT_993149</name>
</gene>
<keyword evidence="1" id="KW-0472">Membrane</keyword>
<feature type="transmembrane region" description="Helical" evidence="1">
    <location>
        <begin position="182"/>
        <end position="210"/>
    </location>
</feature>
<protein>
    <submittedName>
        <fullName evidence="2">Uncharacterized protein</fullName>
    </submittedName>
</protein>
<organism evidence="2 3">
    <name type="scientific">Pholiota conissans</name>
    <dbReference type="NCBI Taxonomy" id="109636"/>
    <lineage>
        <taxon>Eukaryota</taxon>
        <taxon>Fungi</taxon>
        <taxon>Dikarya</taxon>
        <taxon>Basidiomycota</taxon>
        <taxon>Agaricomycotina</taxon>
        <taxon>Agaricomycetes</taxon>
        <taxon>Agaricomycetidae</taxon>
        <taxon>Agaricales</taxon>
        <taxon>Agaricineae</taxon>
        <taxon>Strophariaceae</taxon>
        <taxon>Pholiota</taxon>
    </lineage>
</organism>
<feature type="transmembrane region" description="Helical" evidence="1">
    <location>
        <begin position="150"/>
        <end position="170"/>
    </location>
</feature>
<accession>A0A9P5Z435</accession>
<dbReference type="OrthoDB" id="2878648at2759"/>
<sequence length="232" mass="25724">MAGLNGTDPRMALSLISITDDIEKSEISTTFDAVMLEIFYYGNVYNCLYWNHVHLQRHYSATKTTSRHLIIAAAVTILYLCSLLKLGLAWYSAKHALIDHGDSRDSIFLALYDGLHFFIVNYVNVIIATIAGDGLLIWRCFNLWGRSYRIITMPIFLVVLEAGITGGALASSVASMDIFDNLIAAGLITSASNTIMATALIAYLSSFLTLQFFFARKFQHTVDIIIQSGAVY</sequence>
<evidence type="ECO:0000313" key="3">
    <source>
        <dbReference type="Proteomes" id="UP000807469"/>
    </source>
</evidence>
<name>A0A9P5Z435_9AGAR</name>
<comment type="caution">
    <text evidence="2">The sequence shown here is derived from an EMBL/GenBank/DDBJ whole genome shotgun (WGS) entry which is preliminary data.</text>
</comment>
<evidence type="ECO:0000256" key="1">
    <source>
        <dbReference type="SAM" id="Phobius"/>
    </source>
</evidence>
<dbReference type="AlphaFoldDB" id="A0A9P5Z435"/>
<proteinExistence type="predicted"/>
<feature type="transmembrane region" description="Helical" evidence="1">
    <location>
        <begin position="69"/>
        <end position="91"/>
    </location>
</feature>